<dbReference type="AlphaFoldDB" id="A0A0R3UKG6"/>
<reference evidence="2 3" key="1">
    <citation type="submission" date="2018-10" db="EMBL/GenBank/DDBJ databases">
        <authorList>
            <consortium name="Pathogen Informatics"/>
        </authorList>
    </citation>
    <scope>NUCLEOTIDE SEQUENCE [LARGE SCALE GENOMIC DNA]</scope>
</reference>
<accession>A0A0R3UKG6</accession>
<evidence type="ECO:0000256" key="1">
    <source>
        <dbReference type="SAM" id="MobiDB-lite"/>
    </source>
</evidence>
<protein>
    <submittedName>
        <fullName evidence="2">Uncharacterized protein</fullName>
    </submittedName>
</protein>
<feature type="compositionally biased region" description="Polar residues" evidence="1">
    <location>
        <begin position="152"/>
        <end position="168"/>
    </location>
</feature>
<dbReference type="EMBL" id="UXSR01005450">
    <property type="protein sequence ID" value="VDD82081.1"/>
    <property type="molecule type" value="Genomic_DNA"/>
</dbReference>
<feature type="compositionally biased region" description="Basic residues" evidence="1">
    <location>
        <begin position="51"/>
        <end position="69"/>
    </location>
</feature>
<dbReference type="OrthoDB" id="6262747at2759"/>
<keyword evidence="3" id="KW-1185">Reference proteome</keyword>
<feature type="region of interest" description="Disordered" evidence="1">
    <location>
        <begin position="316"/>
        <end position="336"/>
    </location>
</feature>
<sequence>MEARVCRAFELSRWLERHYPTKSNRWTPSRIGIADRRDGNGGGVADEKTPRTRRRDARRAALRSQKCGRHPTGATAAELNHSPESWSAHQIARHFQHITGEEAKRISSLIESWQLGDRQRLLDTSLSLSKLNALGGAVGNQRAPPPRPPETYRQQLQPQNKSNSTQSDQPKRDFREASKTPKLDSSKFTAFWRRQEVRKHEGGARRRGSREDEKHELIETAAELKWLIAENSRLLADLCNEEKWIWTSALSDRQITDSVVVHANFSTTHWQEPRCLPHLTGDKLTEYSWKNDMTTQQVPCHETYWAATLRLHSGVRSGSHDRASDSDHPVDNLSESSQLLRGHVNSSVRHLQDENSSKYLRSDEFRARALVTEASPARGNRSLWLIREQHGLFKRKNHGNTSALRQPPFIDLSSAVNERRTIRDFIDDAASDRGPRRPEQLRDDAQIWRTKGGLPENSQRKGRHGIANTTSKVPQPLVRVSNSCKLFLILTFRTLA</sequence>
<name>A0A0R3UKG6_MESCO</name>
<proteinExistence type="predicted"/>
<feature type="compositionally biased region" description="Basic and acidic residues" evidence="1">
    <location>
        <begin position="318"/>
        <end position="330"/>
    </location>
</feature>
<feature type="compositionally biased region" description="Basic and acidic residues" evidence="1">
    <location>
        <begin position="33"/>
        <end position="50"/>
    </location>
</feature>
<gene>
    <name evidence="2" type="ORF">MCOS_LOCUS8084</name>
</gene>
<organism evidence="2 3">
    <name type="scientific">Mesocestoides corti</name>
    <name type="common">Flatworm</name>
    <dbReference type="NCBI Taxonomy" id="53468"/>
    <lineage>
        <taxon>Eukaryota</taxon>
        <taxon>Metazoa</taxon>
        <taxon>Spiralia</taxon>
        <taxon>Lophotrochozoa</taxon>
        <taxon>Platyhelminthes</taxon>
        <taxon>Cestoda</taxon>
        <taxon>Eucestoda</taxon>
        <taxon>Cyclophyllidea</taxon>
        <taxon>Mesocestoididae</taxon>
        <taxon>Mesocestoides</taxon>
    </lineage>
</organism>
<dbReference type="Proteomes" id="UP000267029">
    <property type="component" value="Unassembled WGS sequence"/>
</dbReference>
<evidence type="ECO:0000313" key="3">
    <source>
        <dbReference type="Proteomes" id="UP000267029"/>
    </source>
</evidence>
<feature type="compositionally biased region" description="Basic and acidic residues" evidence="1">
    <location>
        <begin position="169"/>
        <end position="182"/>
    </location>
</feature>
<evidence type="ECO:0000313" key="2">
    <source>
        <dbReference type="EMBL" id="VDD82081.1"/>
    </source>
</evidence>
<feature type="region of interest" description="Disordered" evidence="1">
    <location>
        <begin position="136"/>
        <end position="182"/>
    </location>
</feature>
<feature type="region of interest" description="Disordered" evidence="1">
    <location>
        <begin position="32"/>
        <end position="83"/>
    </location>
</feature>